<evidence type="ECO:0000256" key="1">
    <source>
        <dbReference type="SAM" id="MobiDB-lite"/>
    </source>
</evidence>
<proteinExistence type="predicted"/>
<dbReference type="AlphaFoldDB" id="A0A847S6F8"/>
<gene>
    <name evidence="2" type="ORF">HGH92_22985</name>
</gene>
<feature type="region of interest" description="Disordered" evidence="1">
    <location>
        <begin position="85"/>
        <end position="105"/>
    </location>
</feature>
<evidence type="ECO:0000313" key="3">
    <source>
        <dbReference type="Proteomes" id="UP000570474"/>
    </source>
</evidence>
<reference evidence="2 3" key="1">
    <citation type="submission" date="2020-04" db="EMBL/GenBank/DDBJ databases">
        <authorList>
            <person name="Yin C."/>
        </authorList>
    </citation>
    <scope>NUCLEOTIDE SEQUENCE [LARGE SCALE GENOMIC DNA]</scope>
    <source>
        <strain evidence="2 3">Ae27</strain>
    </source>
</reference>
<accession>A0A847S6F8</accession>
<dbReference type="RefSeq" id="WP_168873072.1">
    <property type="nucleotide sequence ID" value="NZ_JABAIA010000002.1"/>
</dbReference>
<evidence type="ECO:0008006" key="4">
    <source>
        <dbReference type="Google" id="ProtNLM"/>
    </source>
</evidence>
<dbReference type="EMBL" id="JABAIA010000002">
    <property type="protein sequence ID" value="NLR67191.1"/>
    <property type="molecule type" value="Genomic_DNA"/>
</dbReference>
<protein>
    <recommendedName>
        <fullName evidence="4">PLAT domain-containing protein</fullName>
    </recommendedName>
</protein>
<comment type="caution">
    <text evidence="2">The sequence shown here is derived from an EMBL/GenBank/DDBJ whole genome shotgun (WGS) entry which is preliminary data.</text>
</comment>
<name>A0A847S6F8_9BACT</name>
<sequence>MAEKNGWWISVNTGKTQASQITFQIGTDSDDRKFWKTWNSGDPNEFDVPIEYRNVSDLYIHASVSPNGKNGWFCMKYKTKGVKHFDFDDDEDHKKNQNDDDDECN</sequence>
<organism evidence="2 3">
    <name type="scientific">Chitinophaga varians</name>
    <dbReference type="NCBI Taxonomy" id="2202339"/>
    <lineage>
        <taxon>Bacteria</taxon>
        <taxon>Pseudomonadati</taxon>
        <taxon>Bacteroidota</taxon>
        <taxon>Chitinophagia</taxon>
        <taxon>Chitinophagales</taxon>
        <taxon>Chitinophagaceae</taxon>
        <taxon>Chitinophaga</taxon>
    </lineage>
</organism>
<dbReference type="Proteomes" id="UP000570474">
    <property type="component" value="Unassembled WGS sequence"/>
</dbReference>
<keyword evidence="3" id="KW-1185">Reference proteome</keyword>
<evidence type="ECO:0000313" key="2">
    <source>
        <dbReference type="EMBL" id="NLR67191.1"/>
    </source>
</evidence>